<evidence type="ECO:0000256" key="6">
    <source>
        <dbReference type="ARBA" id="ARBA00022692"/>
    </source>
</evidence>
<dbReference type="PRINTS" id="PR00120">
    <property type="entry name" value="HATPASE"/>
</dbReference>
<keyword evidence="6 15" id="KW-0812">Transmembrane</keyword>
<evidence type="ECO:0000256" key="15">
    <source>
        <dbReference type="RuleBase" id="RU362081"/>
    </source>
</evidence>
<dbReference type="PANTHER" id="PTHR43520">
    <property type="entry name" value="ATP7, ISOFORM B"/>
    <property type="match status" value="1"/>
</dbReference>
<evidence type="ECO:0000259" key="16">
    <source>
        <dbReference type="PROSITE" id="PS50846"/>
    </source>
</evidence>
<dbReference type="InterPro" id="IPR023298">
    <property type="entry name" value="ATPase_P-typ_TM_dom_sf"/>
</dbReference>
<evidence type="ECO:0000256" key="9">
    <source>
        <dbReference type="ARBA" id="ARBA00022840"/>
    </source>
</evidence>
<accession>A0A2T4J767</accession>
<keyword evidence="4 15" id="KW-1003">Cell membrane</keyword>
<comment type="similarity">
    <text evidence="2 15">Belongs to the cation transport ATPase (P-type) (TC 3.A.3) family. Type IB subfamily.</text>
</comment>
<dbReference type="InterPro" id="IPR059000">
    <property type="entry name" value="ATPase_P-type_domA"/>
</dbReference>
<keyword evidence="8 15" id="KW-0547">Nucleotide-binding</keyword>
<dbReference type="Gene3D" id="3.40.1110.10">
    <property type="entry name" value="Calcium-transporting ATPase, cytoplasmic domain N"/>
    <property type="match status" value="1"/>
</dbReference>
<dbReference type="PANTHER" id="PTHR43520:SF5">
    <property type="entry name" value="CATION-TRANSPORTING P-TYPE ATPASE-RELATED"/>
    <property type="match status" value="1"/>
</dbReference>
<comment type="subcellular location">
    <subcellularLocation>
        <location evidence="1">Cell membrane</location>
        <topology evidence="1">Multi-pass membrane protein</topology>
    </subcellularLocation>
</comment>
<protein>
    <submittedName>
        <fullName evidence="17">ATPase</fullName>
    </submittedName>
</protein>
<feature type="transmembrane region" description="Helical" evidence="15">
    <location>
        <begin position="378"/>
        <end position="397"/>
    </location>
</feature>
<evidence type="ECO:0000256" key="4">
    <source>
        <dbReference type="ARBA" id="ARBA00022475"/>
    </source>
</evidence>
<comment type="caution">
    <text evidence="17">The sequence shown here is derived from an EMBL/GenBank/DDBJ whole genome shotgun (WGS) entry which is preliminary data.</text>
</comment>
<keyword evidence="10" id="KW-0460">Magnesium</keyword>
<evidence type="ECO:0000256" key="2">
    <source>
        <dbReference type="ARBA" id="ARBA00006024"/>
    </source>
</evidence>
<evidence type="ECO:0000256" key="10">
    <source>
        <dbReference type="ARBA" id="ARBA00022842"/>
    </source>
</evidence>
<dbReference type="PROSITE" id="PS50846">
    <property type="entry name" value="HMA_2"/>
    <property type="match status" value="1"/>
</dbReference>
<dbReference type="Pfam" id="PF00702">
    <property type="entry name" value="Hydrolase"/>
    <property type="match status" value="1"/>
</dbReference>
<keyword evidence="14 15" id="KW-0472">Membrane</keyword>
<dbReference type="Pfam" id="PF00403">
    <property type="entry name" value="HMA"/>
    <property type="match status" value="1"/>
</dbReference>
<dbReference type="Gene3D" id="3.30.70.100">
    <property type="match status" value="1"/>
</dbReference>
<dbReference type="GO" id="GO:0016887">
    <property type="term" value="F:ATP hydrolysis activity"/>
    <property type="evidence" value="ECO:0007669"/>
    <property type="project" value="InterPro"/>
</dbReference>
<dbReference type="InterPro" id="IPR006121">
    <property type="entry name" value="HMA_dom"/>
</dbReference>
<dbReference type="GO" id="GO:0005886">
    <property type="term" value="C:plasma membrane"/>
    <property type="evidence" value="ECO:0007669"/>
    <property type="project" value="UniProtKB-SubCell"/>
</dbReference>
<dbReference type="InterPro" id="IPR027256">
    <property type="entry name" value="P-typ_ATPase_IB"/>
</dbReference>
<evidence type="ECO:0000256" key="11">
    <source>
        <dbReference type="ARBA" id="ARBA00022967"/>
    </source>
</evidence>
<dbReference type="Gene3D" id="2.70.150.10">
    <property type="entry name" value="Calcium-transporting ATPase, cytoplasmic transduction domain A"/>
    <property type="match status" value="1"/>
</dbReference>
<feature type="transmembrane region" description="Helical" evidence="15">
    <location>
        <begin position="163"/>
        <end position="184"/>
    </location>
</feature>
<evidence type="ECO:0000256" key="5">
    <source>
        <dbReference type="ARBA" id="ARBA00022553"/>
    </source>
</evidence>
<feature type="domain" description="HMA" evidence="16">
    <location>
        <begin position="47"/>
        <end position="112"/>
    </location>
</feature>
<evidence type="ECO:0000256" key="3">
    <source>
        <dbReference type="ARBA" id="ARBA00022448"/>
    </source>
</evidence>
<dbReference type="NCBIfam" id="TIGR01525">
    <property type="entry name" value="ATPase-IB_hvy"/>
    <property type="match status" value="1"/>
</dbReference>
<dbReference type="GO" id="GO:0055070">
    <property type="term" value="P:copper ion homeostasis"/>
    <property type="evidence" value="ECO:0007669"/>
    <property type="project" value="TreeGrafter"/>
</dbReference>
<dbReference type="InterPro" id="IPR023299">
    <property type="entry name" value="ATPase_P-typ_cyto_dom_N"/>
</dbReference>
<evidence type="ECO:0000256" key="7">
    <source>
        <dbReference type="ARBA" id="ARBA00022723"/>
    </source>
</evidence>
<dbReference type="GO" id="GO:0005524">
    <property type="term" value="F:ATP binding"/>
    <property type="evidence" value="ECO:0007669"/>
    <property type="project" value="UniProtKB-UniRule"/>
</dbReference>
<dbReference type="NCBIfam" id="TIGR01511">
    <property type="entry name" value="ATPase-IB1_Cu"/>
    <property type="match status" value="1"/>
</dbReference>
<dbReference type="InterPro" id="IPR018303">
    <property type="entry name" value="ATPase_P-typ_P_site"/>
</dbReference>
<name>A0A2T4J767_FUSBL</name>
<dbReference type="InterPro" id="IPR023214">
    <property type="entry name" value="HAD_sf"/>
</dbReference>
<keyword evidence="9 15" id="KW-0067">ATP-binding</keyword>
<dbReference type="InterPro" id="IPR008250">
    <property type="entry name" value="ATPase_P-typ_transduc_dom_A_sf"/>
</dbReference>
<dbReference type="SUPFAM" id="SSF55008">
    <property type="entry name" value="HMA, heavy metal-associated domain"/>
    <property type="match status" value="1"/>
</dbReference>
<dbReference type="AlphaFoldDB" id="A0A2T4J767"/>
<evidence type="ECO:0000256" key="13">
    <source>
        <dbReference type="ARBA" id="ARBA00023065"/>
    </source>
</evidence>
<reference evidence="17 18" key="1">
    <citation type="submission" date="2018-03" db="EMBL/GenBank/DDBJ databases">
        <title>Rhodobacter blasticus.</title>
        <authorList>
            <person name="Meyer T.E."/>
            <person name="Miller S."/>
            <person name="Lodha T."/>
            <person name="Gandham S."/>
            <person name="Chintalapati S."/>
            <person name="Chintalapati V.R."/>
        </authorList>
    </citation>
    <scope>NUCLEOTIDE SEQUENCE [LARGE SCALE GENOMIC DNA]</scope>
    <source>
        <strain evidence="17 18">DSM 2131</strain>
    </source>
</reference>
<organism evidence="17 18">
    <name type="scientific">Fuscovulum blasticum DSM 2131</name>
    <dbReference type="NCBI Taxonomy" id="1188250"/>
    <lineage>
        <taxon>Bacteria</taxon>
        <taxon>Pseudomonadati</taxon>
        <taxon>Pseudomonadota</taxon>
        <taxon>Alphaproteobacteria</taxon>
        <taxon>Rhodobacterales</taxon>
        <taxon>Paracoccaceae</taxon>
        <taxon>Pseudogemmobacter</taxon>
    </lineage>
</organism>
<dbReference type="NCBIfam" id="TIGR01512">
    <property type="entry name" value="ATPase-IB2_Cd"/>
    <property type="match status" value="1"/>
</dbReference>
<gene>
    <name evidence="17" type="ORF">C5F44_12775</name>
</gene>
<dbReference type="Gene3D" id="3.40.50.1000">
    <property type="entry name" value="HAD superfamily/HAD-like"/>
    <property type="match status" value="1"/>
</dbReference>
<dbReference type="Pfam" id="PF00122">
    <property type="entry name" value="E1-E2_ATPase"/>
    <property type="match status" value="1"/>
</dbReference>
<keyword evidence="12 15" id="KW-1133">Transmembrane helix</keyword>
<dbReference type="SUPFAM" id="SSF81653">
    <property type="entry name" value="Calcium ATPase, transduction domain A"/>
    <property type="match status" value="1"/>
</dbReference>
<dbReference type="RefSeq" id="WP_107673925.1">
    <property type="nucleotide sequence ID" value="NZ_PZKE01000012.1"/>
</dbReference>
<keyword evidence="5" id="KW-0597">Phosphoprotein</keyword>
<dbReference type="GO" id="GO:0043682">
    <property type="term" value="F:P-type divalent copper transporter activity"/>
    <property type="evidence" value="ECO:0007669"/>
    <property type="project" value="TreeGrafter"/>
</dbReference>
<dbReference type="PROSITE" id="PS00154">
    <property type="entry name" value="ATPASE_E1_E2"/>
    <property type="match status" value="1"/>
</dbReference>
<sequence>MAVAEGRIEADTGSTAEVSGGLSACPACVAAPSAERIAASAAAAGHARLMLSVPAAHCAACISTVEHAAEAVPGVRSARLNLSLRRLSVDADPQVTVPQMIEVLRSVGYEAHELDPGLLSTTETDRQARDLLMRLGVAFFSMMNVMLLSVAVWSGAEGVTRDLFHWISAAIALPTVVFSGQPFFKSAWASLRVGRLGMDVPISLALILASSISLFETIYSGHHAYFDAAVMLCFFLLLGRYLDHRTRAIARSAAQELAALEVPRAIVLIDGAEVPKPIAEVAAGDLVLVRPGGRMPVDGIVVEGTSEVDRSVLTGESLPVWAGEGSAVSAGEVNLTGPLTLRVTAAGKDSSLHRMADLVAVAESAKTRYTSLAERASALYSPLVHLLSFSAFGFWMWKTGGDLRYSINISAAVLIITCPCALGLAVPAVVTAASGRLFRKGLLIKQGNALERLAEVDTVCFDKTGTLTLGTPEATNLADHPDTATEVALALAGASSHPLALALAEAARARGLKPARVDQIREVPGYGIEGEWKGRKVRLGRAEWCNGEGLPVTATYLCTGEGEKPRAYTFADRLRPGAAEVMAALKAQGRRVILLSGDTEAAVAALAGRLGIAEWQSAMLPAEKAARIAALSADGAKVLMVGDGLNDTAALAAAHVSISPATALDAARVASDIVLLGQDMAPIADALRISRQAVRRMVENFMISGGYNVVAVPLALIGSATPLAAALAMSLSSITVSLNALRLK</sequence>
<keyword evidence="3" id="KW-0813">Transport</keyword>
<keyword evidence="13" id="KW-0406">Ion transport</keyword>
<feature type="transmembrane region" description="Helical" evidence="15">
    <location>
        <begin position="409"/>
        <end position="430"/>
    </location>
</feature>
<evidence type="ECO:0000313" key="17">
    <source>
        <dbReference type="EMBL" id="PTE13667.1"/>
    </source>
</evidence>
<dbReference type="PRINTS" id="PR00119">
    <property type="entry name" value="CATATPASE"/>
</dbReference>
<dbReference type="InterPro" id="IPR036163">
    <property type="entry name" value="HMA_dom_sf"/>
</dbReference>
<feature type="transmembrane region" description="Helical" evidence="15">
    <location>
        <begin position="224"/>
        <end position="242"/>
    </location>
</feature>
<proteinExistence type="inferred from homology"/>
<dbReference type="NCBIfam" id="TIGR01494">
    <property type="entry name" value="ATPase_P-type"/>
    <property type="match status" value="1"/>
</dbReference>
<feature type="transmembrane region" description="Helical" evidence="15">
    <location>
        <begin position="131"/>
        <end position="151"/>
    </location>
</feature>
<dbReference type="SUPFAM" id="SSF56784">
    <property type="entry name" value="HAD-like"/>
    <property type="match status" value="1"/>
</dbReference>
<evidence type="ECO:0000256" key="12">
    <source>
        <dbReference type="ARBA" id="ARBA00022989"/>
    </source>
</evidence>
<keyword evidence="7 15" id="KW-0479">Metal-binding</keyword>
<evidence type="ECO:0000256" key="1">
    <source>
        <dbReference type="ARBA" id="ARBA00004651"/>
    </source>
</evidence>
<keyword evidence="18" id="KW-1185">Reference proteome</keyword>
<dbReference type="InterPro" id="IPR001757">
    <property type="entry name" value="P_typ_ATPase"/>
</dbReference>
<keyword evidence="11" id="KW-1278">Translocase</keyword>
<evidence type="ECO:0000256" key="8">
    <source>
        <dbReference type="ARBA" id="ARBA00022741"/>
    </source>
</evidence>
<evidence type="ECO:0000313" key="18">
    <source>
        <dbReference type="Proteomes" id="UP000241362"/>
    </source>
</evidence>
<dbReference type="EMBL" id="PZKE01000012">
    <property type="protein sequence ID" value="PTE13667.1"/>
    <property type="molecule type" value="Genomic_DNA"/>
</dbReference>
<dbReference type="Proteomes" id="UP000241362">
    <property type="component" value="Unassembled WGS sequence"/>
</dbReference>
<dbReference type="SUPFAM" id="SSF81665">
    <property type="entry name" value="Calcium ATPase, transmembrane domain M"/>
    <property type="match status" value="1"/>
</dbReference>
<feature type="transmembrane region" description="Helical" evidence="15">
    <location>
        <begin position="697"/>
        <end position="717"/>
    </location>
</feature>
<dbReference type="InterPro" id="IPR036412">
    <property type="entry name" value="HAD-like_sf"/>
</dbReference>
<feature type="transmembrane region" description="Helical" evidence="15">
    <location>
        <begin position="196"/>
        <end position="218"/>
    </location>
</feature>
<evidence type="ECO:0000256" key="14">
    <source>
        <dbReference type="ARBA" id="ARBA00023136"/>
    </source>
</evidence>
<dbReference type="GO" id="GO:0005507">
    <property type="term" value="F:copper ion binding"/>
    <property type="evidence" value="ECO:0007669"/>
    <property type="project" value="TreeGrafter"/>
</dbReference>
<dbReference type="CDD" id="cd00371">
    <property type="entry name" value="HMA"/>
    <property type="match status" value="1"/>
</dbReference>